<dbReference type="InterPro" id="IPR036291">
    <property type="entry name" value="NAD(P)-bd_dom_sf"/>
</dbReference>
<dbReference type="EMBL" id="CP136600">
    <property type="protein sequence ID" value="WOH38169.1"/>
    <property type="molecule type" value="Genomic_DNA"/>
</dbReference>
<dbReference type="Gene3D" id="3.40.50.720">
    <property type="entry name" value="NAD(P)-binding Rossmann-like Domain"/>
    <property type="match status" value="1"/>
</dbReference>
<reference evidence="4 5" key="1">
    <citation type="submission" date="2023-09" db="EMBL/GenBank/DDBJ databases">
        <authorList>
            <person name="Qi X."/>
        </authorList>
    </citation>
    <scope>NUCLEOTIDE SEQUENCE [LARGE SCALE GENOMIC DNA]</scope>
    <source>
        <strain evidence="4 5">S1-1</strain>
    </source>
</reference>
<accession>A0ABZ0GR76</accession>
<evidence type="ECO:0000259" key="3">
    <source>
        <dbReference type="SMART" id="SM00822"/>
    </source>
</evidence>
<dbReference type="NCBIfam" id="NF005559">
    <property type="entry name" value="PRK07231.1"/>
    <property type="match status" value="1"/>
</dbReference>
<dbReference type="PROSITE" id="PS00061">
    <property type="entry name" value="ADH_SHORT"/>
    <property type="match status" value="1"/>
</dbReference>
<dbReference type="PRINTS" id="PR00081">
    <property type="entry name" value="GDHRDH"/>
</dbReference>
<dbReference type="PANTHER" id="PTHR42760">
    <property type="entry name" value="SHORT-CHAIN DEHYDROGENASES/REDUCTASES FAMILY MEMBER"/>
    <property type="match status" value="1"/>
</dbReference>
<keyword evidence="5" id="KW-1185">Reference proteome</keyword>
<organism evidence="4 5">
    <name type="scientific">Thalassotalea fonticola</name>
    <dbReference type="NCBI Taxonomy" id="3065649"/>
    <lineage>
        <taxon>Bacteria</taxon>
        <taxon>Pseudomonadati</taxon>
        <taxon>Pseudomonadota</taxon>
        <taxon>Gammaproteobacteria</taxon>
        <taxon>Alteromonadales</taxon>
        <taxon>Colwelliaceae</taxon>
        <taxon>Thalassotalea</taxon>
    </lineage>
</organism>
<dbReference type="SMART" id="SM00822">
    <property type="entry name" value="PKS_KR"/>
    <property type="match status" value="1"/>
</dbReference>
<dbReference type="SUPFAM" id="SSF51735">
    <property type="entry name" value="NAD(P)-binding Rossmann-fold domains"/>
    <property type="match status" value="1"/>
</dbReference>
<proteinExistence type="inferred from homology"/>
<sequence length="253" mass="26992">MSYPAQSLQSKVALITGGSRGIGYGIAEQFIRAGATVVITGREQSSLQMACQQLGEDAHYRVNDVDDPVQREQLISEVLATFGKLDILVNNAGKHCKKPALDTSEQEFSAVIETNLVGVFSLSKLCLQHMIPRGTGSIINISSMSALFGLPEVSAYSSSKSGLLGLTRTLASEYSSSGVRINAIAPGFIESKMFLDIMAKDPEREQRILQRTPMQRFGSPTDIGHAATFLASDAAAFITGICLPVDGGNSIGF</sequence>
<dbReference type="Proteomes" id="UP001301442">
    <property type="component" value="Chromosome"/>
</dbReference>
<comment type="similarity">
    <text evidence="1">Belongs to the short-chain dehydrogenases/reductases (SDR) family.</text>
</comment>
<feature type="domain" description="Ketoreductase" evidence="3">
    <location>
        <begin position="11"/>
        <end position="187"/>
    </location>
</feature>
<dbReference type="NCBIfam" id="NF009466">
    <property type="entry name" value="PRK12826.1-2"/>
    <property type="match status" value="1"/>
</dbReference>
<dbReference type="InterPro" id="IPR020904">
    <property type="entry name" value="Sc_DH/Rdtase_CS"/>
</dbReference>
<name>A0ABZ0GR76_9GAMM</name>
<dbReference type="InterPro" id="IPR002347">
    <property type="entry name" value="SDR_fam"/>
</dbReference>
<dbReference type="InterPro" id="IPR057326">
    <property type="entry name" value="KR_dom"/>
</dbReference>
<evidence type="ECO:0000256" key="1">
    <source>
        <dbReference type="ARBA" id="ARBA00006484"/>
    </source>
</evidence>
<evidence type="ECO:0000313" key="5">
    <source>
        <dbReference type="Proteomes" id="UP001301442"/>
    </source>
</evidence>
<dbReference type="RefSeq" id="WP_348396942.1">
    <property type="nucleotide sequence ID" value="NZ_CP136600.1"/>
</dbReference>
<dbReference type="Pfam" id="PF13561">
    <property type="entry name" value="adh_short_C2"/>
    <property type="match status" value="1"/>
</dbReference>
<gene>
    <name evidence="4" type="ORF">RI844_02735</name>
</gene>
<evidence type="ECO:0000313" key="4">
    <source>
        <dbReference type="EMBL" id="WOH38169.1"/>
    </source>
</evidence>
<evidence type="ECO:0000256" key="2">
    <source>
        <dbReference type="ARBA" id="ARBA00023002"/>
    </source>
</evidence>
<dbReference type="PRINTS" id="PR00080">
    <property type="entry name" value="SDRFAMILY"/>
</dbReference>
<protein>
    <submittedName>
        <fullName evidence="4">SDR family oxidoreductase</fullName>
    </submittedName>
</protein>
<dbReference type="CDD" id="cd05233">
    <property type="entry name" value="SDR_c"/>
    <property type="match status" value="1"/>
</dbReference>
<dbReference type="PANTHER" id="PTHR42760:SF115">
    <property type="entry name" value="3-OXOACYL-[ACYL-CARRIER-PROTEIN] REDUCTASE FABG"/>
    <property type="match status" value="1"/>
</dbReference>
<keyword evidence="2" id="KW-0560">Oxidoreductase</keyword>